<dbReference type="RefSeq" id="WP_368847998.1">
    <property type="nucleotide sequence ID" value="NZ_CP194411.1"/>
</dbReference>
<reference evidence="1 2" key="1">
    <citation type="submission" date="2023-04" db="EMBL/GenBank/DDBJ databases">
        <title>Genome Sequence of Selenomonas sputigena ATCC 33150.</title>
        <authorList>
            <person name="Miller D.P."/>
            <person name="Anvari S."/>
            <person name="Polson S.W."/>
            <person name="Macdonald M."/>
            <person name="Mcdowell J.V."/>
        </authorList>
    </citation>
    <scope>NUCLEOTIDE SEQUENCE [LARGE SCALE GENOMIC DNA]</scope>
    <source>
        <strain evidence="1 2">ATCC 33150</strain>
    </source>
</reference>
<organism evidence="1 2">
    <name type="scientific">Selenomonas sputigena</name>
    <dbReference type="NCBI Taxonomy" id="69823"/>
    <lineage>
        <taxon>Bacteria</taxon>
        <taxon>Bacillati</taxon>
        <taxon>Bacillota</taxon>
        <taxon>Negativicutes</taxon>
        <taxon>Selenomonadales</taxon>
        <taxon>Selenomonadaceae</taxon>
        <taxon>Selenomonas</taxon>
    </lineage>
</organism>
<dbReference type="Proteomes" id="UP001559623">
    <property type="component" value="Unassembled WGS sequence"/>
</dbReference>
<evidence type="ECO:0000313" key="2">
    <source>
        <dbReference type="Proteomes" id="UP001559623"/>
    </source>
</evidence>
<sequence>MTKKDFMKPLAIEEFSCQREAGIVAARSSEDIRTTLRSYMKKDACLVAWQLHRIVWGRWQEGGIRLADGSDLDALLLEEMRVFNEDEELRLVKKRGKLVGRYVCDAPGSGQEAVDSAAKLWGERTAAADGWATLTDSGRGFRMVVPAEEEAKAYALVTRSYIGYDPQTHQAGYDDIRYKAIVPLKEG</sequence>
<comment type="caution">
    <text evidence="1">The sequence shown here is derived from an EMBL/GenBank/DDBJ whole genome shotgun (WGS) entry which is preliminary data.</text>
</comment>
<dbReference type="InterPro" id="IPR023815">
    <property type="entry name" value="CRISPR-assoc_Csx19"/>
</dbReference>
<keyword evidence="2" id="KW-1185">Reference proteome</keyword>
<name>A0ABV3X7U9_9FIRM</name>
<accession>A0ABV3X7U9</accession>
<proteinExistence type="predicted"/>
<protein>
    <submittedName>
        <fullName evidence="1">CRISPR-associated protein Csx19</fullName>
    </submittedName>
</protein>
<evidence type="ECO:0000313" key="1">
    <source>
        <dbReference type="EMBL" id="MEX5286280.1"/>
    </source>
</evidence>
<dbReference type="NCBIfam" id="TIGR03984">
    <property type="entry name" value="CRISPR-associated protein Csx19"/>
    <property type="match status" value="1"/>
</dbReference>
<dbReference type="EMBL" id="JARVLH010000009">
    <property type="protein sequence ID" value="MEX5286280.1"/>
    <property type="molecule type" value="Genomic_DNA"/>
</dbReference>
<gene>
    <name evidence="1" type="primary">csx19</name>
    <name evidence="1" type="ORF">QCO44_11730</name>
</gene>